<keyword evidence="4" id="KW-0418">Kinase</keyword>
<dbReference type="AlphaFoldDB" id="A0A915MUT5"/>
<accession>A0A915MUT5</accession>
<name>A0A915MUT5_MELJA</name>
<dbReference type="Proteomes" id="UP000887561">
    <property type="component" value="Unplaced"/>
</dbReference>
<dbReference type="FunFam" id="3.30.200.20:FF:000042">
    <property type="entry name" value="Aurora kinase A"/>
    <property type="match status" value="1"/>
</dbReference>
<dbReference type="PANTHER" id="PTHR24355:SF30">
    <property type="entry name" value="SERINE_THREONINE-PROTEIN KINASE 32B ISOFORM X1"/>
    <property type="match status" value="1"/>
</dbReference>
<evidence type="ECO:0000256" key="2">
    <source>
        <dbReference type="ARBA" id="ARBA00022679"/>
    </source>
</evidence>
<keyword evidence="3 6" id="KW-0547">Nucleotide-binding</keyword>
<dbReference type="PROSITE" id="PS00107">
    <property type="entry name" value="PROTEIN_KINASE_ATP"/>
    <property type="match status" value="1"/>
</dbReference>
<dbReference type="InterPro" id="IPR006571">
    <property type="entry name" value="TLDc_dom"/>
</dbReference>
<dbReference type="PROSITE" id="PS50011">
    <property type="entry name" value="PROTEIN_KINASE_DOM"/>
    <property type="match status" value="1"/>
</dbReference>
<evidence type="ECO:0000256" key="7">
    <source>
        <dbReference type="SAM" id="MobiDB-lite"/>
    </source>
</evidence>
<evidence type="ECO:0000256" key="5">
    <source>
        <dbReference type="ARBA" id="ARBA00022840"/>
    </source>
</evidence>
<keyword evidence="5 6" id="KW-0067">ATP-binding</keyword>
<keyword evidence="1" id="KW-0723">Serine/threonine-protein kinase</keyword>
<feature type="binding site" evidence="6">
    <location>
        <position position="383"/>
    </location>
    <ligand>
        <name>ATP</name>
        <dbReference type="ChEBI" id="CHEBI:30616"/>
    </ligand>
</feature>
<dbReference type="SMART" id="SM00220">
    <property type="entry name" value="S_TKc"/>
    <property type="match status" value="1"/>
</dbReference>
<evidence type="ECO:0000259" key="9">
    <source>
        <dbReference type="PROSITE" id="PS51886"/>
    </source>
</evidence>
<dbReference type="Gene3D" id="1.10.510.10">
    <property type="entry name" value="Transferase(Phosphotransferase) domain 1"/>
    <property type="match status" value="2"/>
</dbReference>
<sequence length="604" mass="70305">MGNQQSSTQLRTQKHEESTTNTEILNSFKLISDNEEVINFNQFKEKLGERLSSSLWNFFQQNSELMDKQKFEIIANKLNKISSIGLVKILISPKNLFETSKGDDFNSINLWIEENCPRLFEPVFDKINKIFFGKQNIILNNLQSEILSPIQFFVLRQSLPTTIFWPKPISIDSREDWTLLYSSTKNGLSVNRFEANVFDYRRPTVAIFNLISNQLYAIAADEEWRHSCKSFGGPQCVLFKFSSEFKRIDLPSPALYCKFFLKFCNFKHRTSKLGLYFGNFSQFSINGDFNNVQQIEVWGCAGIEALSDQNKTKCRQKMQTERNAKVPLPGNWEENADKAILEMDFQISKFIGIGTFGKVYVVYHKGLKKEYALKIMQKRRICKYKFVENILNELNLLQGLTHPFICSLWYAFQDSDQIYMISDLLPGGDLAYHLKNQGRFSESRAKLIGHFDVKPANILLDEKGHSHLSVCFYEMLRGRTPYEYPSTFSSLQALNIIYTRSVTMPSRWPSDLISFLRAIINPDQTMRVENFENVQNHVYMERINWKNVFDRKMIPIFVPPKERLESFGRRNYRATISVPFSRSQQHNKLKYLPSKEKGASNEAV</sequence>
<dbReference type="GO" id="GO:0004703">
    <property type="term" value="F:G protein-coupled receptor kinase activity"/>
    <property type="evidence" value="ECO:0007669"/>
    <property type="project" value="TreeGrafter"/>
</dbReference>
<evidence type="ECO:0000259" key="8">
    <source>
        <dbReference type="PROSITE" id="PS50011"/>
    </source>
</evidence>
<dbReference type="InterPro" id="IPR017441">
    <property type="entry name" value="Protein_kinase_ATP_BS"/>
</dbReference>
<dbReference type="InterPro" id="IPR000719">
    <property type="entry name" value="Prot_kinase_dom"/>
</dbReference>
<keyword evidence="10" id="KW-1185">Reference proteome</keyword>
<evidence type="ECO:0000313" key="10">
    <source>
        <dbReference type="Proteomes" id="UP000887561"/>
    </source>
</evidence>
<dbReference type="GO" id="GO:0009966">
    <property type="term" value="P:regulation of signal transduction"/>
    <property type="evidence" value="ECO:0007669"/>
    <property type="project" value="TreeGrafter"/>
</dbReference>
<dbReference type="Gene3D" id="3.30.200.20">
    <property type="entry name" value="Phosphorylase Kinase, domain 1"/>
    <property type="match status" value="1"/>
</dbReference>
<dbReference type="Pfam" id="PF00069">
    <property type="entry name" value="Pkinase"/>
    <property type="match status" value="1"/>
</dbReference>
<evidence type="ECO:0000313" key="11">
    <source>
        <dbReference type="WBParaSite" id="scaffold5745_cov271.g9931"/>
    </source>
</evidence>
<organism evidence="10 11">
    <name type="scientific">Meloidogyne javanica</name>
    <name type="common">Root-knot nematode worm</name>
    <dbReference type="NCBI Taxonomy" id="6303"/>
    <lineage>
        <taxon>Eukaryota</taxon>
        <taxon>Metazoa</taxon>
        <taxon>Ecdysozoa</taxon>
        <taxon>Nematoda</taxon>
        <taxon>Chromadorea</taxon>
        <taxon>Rhabditida</taxon>
        <taxon>Tylenchina</taxon>
        <taxon>Tylenchomorpha</taxon>
        <taxon>Tylenchoidea</taxon>
        <taxon>Meloidogynidae</taxon>
        <taxon>Meloidogyninae</taxon>
        <taxon>Meloidogyne</taxon>
        <taxon>Meloidogyne incognita group</taxon>
    </lineage>
</organism>
<dbReference type="PROSITE" id="PS51886">
    <property type="entry name" value="TLDC"/>
    <property type="match status" value="1"/>
</dbReference>
<dbReference type="SMART" id="SM00584">
    <property type="entry name" value="TLDc"/>
    <property type="match status" value="1"/>
</dbReference>
<keyword evidence="2" id="KW-0808">Transferase</keyword>
<feature type="domain" description="Protein kinase" evidence="8">
    <location>
        <begin position="345"/>
        <end position="604"/>
    </location>
</feature>
<proteinExistence type="predicted"/>
<feature type="region of interest" description="Disordered" evidence="7">
    <location>
        <begin position="1"/>
        <end position="20"/>
    </location>
</feature>
<protein>
    <submittedName>
        <fullName evidence="11">Protein kinase domain-containing protein</fullName>
    </submittedName>
</protein>
<dbReference type="InterPro" id="IPR008271">
    <property type="entry name" value="Ser/Thr_kinase_AS"/>
</dbReference>
<dbReference type="PANTHER" id="PTHR24355">
    <property type="entry name" value="G PROTEIN-COUPLED RECEPTOR KINASE/RIBOSOMAL PROTEIN S6 KINASE"/>
    <property type="match status" value="1"/>
</dbReference>
<evidence type="ECO:0000256" key="3">
    <source>
        <dbReference type="ARBA" id="ARBA00022741"/>
    </source>
</evidence>
<dbReference type="Pfam" id="PF07534">
    <property type="entry name" value="TLD"/>
    <property type="match status" value="1"/>
</dbReference>
<dbReference type="SUPFAM" id="SSF56112">
    <property type="entry name" value="Protein kinase-like (PK-like)"/>
    <property type="match status" value="1"/>
</dbReference>
<dbReference type="PROSITE" id="PS00108">
    <property type="entry name" value="PROTEIN_KINASE_ST"/>
    <property type="match status" value="1"/>
</dbReference>
<evidence type="ECO:0000256" key="6">
    <source>
        <dbReference type="PROSITE-ProRule" id="PRU10141"/>
    </source>
</evidence>
<dbReference type="InterPro" id="IPR011009">
    <property type="entry name" value="Kinase-like_dom_sf"/>
</dbReference>
<dbReference type="GO" id="GO:0007186">
    <property type="term" value="P:G protein-coupled receptor signaling pathway"/>
    <property type="evidence" value="ECO:0007669"/>
    <property type="project" value="TreeGrafter"/>
</dbReference>
<dbReference type="GO" id="GO:0005524">
    <property type="term" value="F:ATP binding"/>
    <property type="evidence" value="ECO:0007669"/>
    <property type="project" value="UniProtKB-UniRule"/>
</dbReference>
<dbReference type="GO" id="GO:0001664">
    <property type="term" value="F:G protein-coupled receptor binding"/>
    <property type="evidence" value="ECO:0007669"/>
    <property type="project" value="TreeGrafter"/>
</dbReference>
<feature type="domain" description="TLDc" evidence="9">
    <location>
        <begin position="145"/>
        <end position="301"/>
    </location>
</feature>
<evidence type="ECO:0000256" key="1">
    <source>
        <dbReference type="ARBA" id="ARBA00022527"/>
    </source>
</evidence>
<feature type="compositionally biased region" description="Polar residues" evidence="7">
    <location>
        <begin position="1"/>
        <end position="11"/>
    </location>
</feature>
<reference evidence="11" key="1">
    <citation type="submission" date="2022-11" db="UniProtKB">
        <authorList>
            <consortium name="WormBaseParasite"/>
        </authorList>
    </citation>
    <scope>IDENTIFICATION</scope>
</reference>
<evidence type="ECO:0000256" key="4">
    <source>
        <dbReference type="ARBA" id="ARBA00022777"/>
    </source>
</evidence>
<dbReference type="WBParaSite" id="scaffold5745_cov271.g9931">
    <property type="protein sequence ID" value="scaffold5745_cov271.g9931"/>
    <property type="gene ID" value="scaffold5745_cov271.g9931"/>
</dbReference>